<keyword evidence="1 6" id="KW-0963">Cytoplasm</keyword>
<dbReference type="RefSeq" id="WP_092218735.1">
    <property type="nucleotide sequence ID" value="NZ_FNJI01000001.1"/>
</dbReference>
<keyword evidence="4 6" id="KW-0808">Transferase</keyword>
<keyword evidence="2 6" id="KW-0698">rRNA processing</keyword>
<keyword evidence="5 6" id="KW-0949">S-adenosyl-L-methionine</keyword>
<name>A0A1H0J472_9BACT</name>
<dbReference type="EMBL" id="FNJI01000001">
    <property type="protein sequence ID" value="SDO38323.1"/>
    <property type="molecule type" value="Genomic_DNA"/>
</dbReference>
<evidence type="ECO:0000313" key="8">
    <source>
        <dbReference type="Proteomes" id="UP000199073"/>
    </source>
</evidence>
<dbReference type="STRING" id="91360.SAMN05660330_00135"/>
<gene>
    <name evidence="6" type="primary">rsmG</name>
    <name evidence="7" type="ORF">SAMN05660330_00135</name>
</gene>
<evidence type="ECO:0000256" key="6">
    <source>
        <dbReference type="HAMAP-Rule" id="MF_00074"/>
    </source>
</evidence>
<feature type="binding site" evidence="6">
    <location>
        <begin position="131"/>
        <end position="132"/>
    </location>
    <ligand>
        <name>S-adenosyl-L-methionine</name>
        <dbReference type="ChEBI" id="CHEBI:59789"/>
    </ligand>
</feature>
<evidence type="ECO:0000256" key="2">
    <source>
        <dbReference type="ARBA" id="ARBA00022552"/>
    </source>
</evidence>
<dbReference type="GO" id="GO:0070043">
    <property type="term" value="F:rRNA (guanine-N7-)-methyltransferase activity"/>
    <property type="evidence" value="ECO:0007669"/>
    <property type="project" value="UniProtKB-UniRule"/>
</dbReference>
<feature type="binding site" evidence="6">
    <location>
        <position position="149"/>
    </location>
    <ligand>
        <name>S-adenosyl-L-methionine</name>
        <dbReference type="ChEBI" id="CHEBI:59789"/>
    </ligand>
</feature>
<evidence type="ECO:0000256" key="3">
    <source>
        <dbReference type="ARBA" id="ARBA00022603"/>
    </source>
</evidence>
<dbReference type="EC" id="2.1.1.-" evidence="6"/>
<comment type="caution">
    <text evidence="6">Lacks conserved residue(s) required for the propagation of feature annotation.</text>
</comment>
<organism evidence="7 8">
    <name type="scientific">Desulforhopalus singaporensis</name>
    <dbReference type="NCBI Taxonomy" id="91360"/>
    <lineage>
        <taxon>Bacteria</taxon>
        <taxon>Pseudomonadati</taxon>
        <taxon>Thermodesulfobacteriota</taxon>
        <taxon>Desulfobulbia</taxon>
        <taxon>Desulfobulbales</taxon>
        <taxon>Desulfocapsaceae</taxon>
        <taxon>Desulforhopalus</taxon>
    </lineage>
</organism>
<dbReference type="Pfam" id="PF02527">
    <property type="entry name" value="GidB"/>
    <property type="match status" value="1"/>
</dbReference>
<dbReference type="NCBIfam" id="TIGR00138">
    <property type="entry name" value="rsmG_gidB"/>
    <property type="match status" value="1"/>
</dbReference>
<feature type="binding site" evidence="6">
    <location>
        <position position="85"/>
    </location>
    <ligand>
        <name>S-adenosyl-L-methionine</name>
        <dbReference type="ChEBI" id="CHEBI:59789"/>
    </ligand>
</feature>
<sequence length="222" mass="24974">MEKELRRLLHEGATRLAIEFGDSGLDRLELYFSELKKWNRKVNLIARSVSDAQILEKHFLDSLTLVSMLPRSGAHLVDVGTGGGFPGLVCKAVVPDLTLSLVEPRQKRVSFLRHISRKLKLEKLRIYPARLEECPLLLEDATVTHVTSRAVTEVGPFLEMVERFGGTGPELLLMKGPRWQEEVEKAQTVIDRSPYGLTDVAEWVLPFCGAKRAILRFNVKGS</sequence>
<proteinExistence type="inferred from homology"/>
<dbReference type="InterPro" id="IPR003682">
    <property type="entry name" value="rRNA_ssu_MeTfrase_G"/>
</dbReference>
<keyword evidence="3 6" id="KW-0489">Methyltransferase</keyword>
<comment type="subcellular location">
    <subcellularLocation>
        <location evidence="6">Cytoplasm</location>
    </subcellularLocation>
</comment>
<dbReference type="SUPFAM" id="SSF53335">
    <property type="entry name" value="S-adenosyl-L-methionine-dependent methyltransferases"/>
    <property type="match status" value="1"/>
</dbReference>
<dbReference type="Proteomes" id="UP000199073">
    <property type="component" value="Unassembled WGS sequence"/>
</dbReference>
<dbReference type="InterPro" id="IPR029063">
    <property type="entry name" value="SAM-dependent_MTases_sf"/>
</dbReference>
<feature type="binding site" evidence="6">
    <location>
        <position position="80"/>
    </location>
    <ligand>
        <name>S-adenosyl-L-methionine</name>
        <dbReference type="ChEBI" id="CHEBI:59789"/>
    </ligand>
</feature>
<dbReference type="PIRSF" id="PIRSF003078">
    <property type="entry name" value="GidB"/>
    <property type="match status" value="1"/>
</dbReference>
<evidence type="ECO:0000313" key="7">
    <source>
        <dbReference type="EMBL" id="SDO38323.1"/>
    </source>
</evidence>
<comment type="function">
    <text evidence="6">Specifically methylates the N7 position of a guanine in 16S rRNA.</text>
</comment>
<dbReference type="OrthoDB" id="9808773at2"/>
<keyword evidence="8" id="KW-1185">Reference proteome</keyword>
<dbReference type="HAMAP" id="MF_00074">
    <property type="entry name" value="16SrRNA_methyltr_G"/>
    <property type="match status" value="1"/>
</dbReference>
<evidence type="ECO:0000256" key="1">
    <source>
        <dbReference type="ARBA" id="ARBA00022490"/>
    </source>
</evidence>
<accession>A0A1H0J472</accession>
<reference evidence="7 8" key="1">
    <citation type="submission" date="2016-10" db="EMBL/GenBank/DDBJ databases">
        <authorList>
            <person name="de Groot N.N."/>
        </authorList>
    </citation>
    <scope>NUCLEOTIDE SEQUENCE [LARGE SCALE GENOMIC DNA]</scope>
    <source>
        <strain evidence="7 8">DSM 12130</strain>
    </source>
</reference>
<dbReference type="PANTHER" id="PTHR31760">
    <property type="entry name" value="S-ADENOSYL-L-METHIONINE-DEPENDENT METHYLTRANSFERASES SUPERFAMILY PROTEIN"/>
    <property type="match status" value="1"/>
</dbReference>
<evidence type="ECO:0000256" key="5">
    <source>
        <dbReference type="ARBA" id="ARBA00022691"/>
    </source>
</evidence>
<evidence type="ECO:0000256" key="4">
    <source>
        <dbReference type="ARBA" id="ARBA00022679"/>
    </source>
</evidence>
<dbReference type="AlphaFoldDB" id="A0A1H0J472"/>
<dbReference type="Gene3D" id="3.40.50.150">
    <property type="entry name" value="Vaccinia Virus protein VP39"/>
    <property type="match status" value="1"/>
</dbReference>
<protein>
    <recommendedName>
        <fullName evidence="6">Ribosomal RNA small subunit methyltransferase G</fullName>
        <ecNumber evidence="6">2.1.1.-</ecNumber>
    </recommendedName>
    <alternativeName>
        <fullName evidence="6">16S rRNA 7-methylguanosine methyltransferase</fullName>
        <shortName evidence="6">16S rRNA m7G methyltransferase</shortName>
    </alternativeName>
</protein>
<comment type="similarity">
    <text evidence="6">Belongs to the methyltransferase superfamily. RNA methyltransferase RsmG family.</text>
</comment>
<dbReference type="GO" id="GO:0005829">
    <property type="term" value="C:cytosol"/>
    <property type="evidence" value="ECO:0007669"/>
    <property type="project" value="TreeGrafter"/>
</dbReference>
<dbReference type="PANTHER" id="PTHR31760:SF0">
    <property type="entry name" value="S-ADENOSYL-L-METHIONINE-DEPENDENT METHYLTRANSFERASES SUPERFAMILY PROTEIN"/>
    <property type="match status" value="1"/>
</dbReference>